<sequence>MALTMSAVLLKDKQSNAFEEKWSEMRPTILKLLHQETVPHTEWQNLFFCVHQVCIWDEKGSAKIYIALQNDILQYINAAQKRVLSHYDDQALLRAYIHEWNSFFAQCMYLPLPFNSLEPGSNKSIPVPGHRRNTSSSVNEVQGTSVGNLMLETWNASIFANVKERLQTAAMKILHAERTGEPFDSQLVIGVRESYVNLCSDPCDKLKIYSENFEKAYIDATREFYASKAPTMLAEIGVRDYMTWALSKLQEEEKRGQKYLENCAASHNALSECCVSVLVTSFKDSILAECDEMIKQNDTEKLRQMFQLMDRVPNGIEPMLASLEQHIVLKGLADMHASANVITSDSEKYVEALLDLFNQFSTLVQETFDDNARFMTTRDKAFKRLVNDTSVFKLELPLLRPRVGPGRLPPESKCPELLANYCDMLLRKTSLSKRLTSEQIEKKLKDVLLLLKYVDNKDVFMQLHKVHLSRRLLLDASSDDELEESMVEWLRRVGMPADYVNKLARMFQDIKVSGDLNEKFRVQRSNTAKAESGDTKDINIKILNAGAWFGAGDRISVTLPHELEDYVPEVEKFYMERHHGRKLNWYHHASNGTITFRNAMGTYDLDVTTFQMAVLFAWNQRRGDRLSFEDLRLATELPEFELRKTLWTLVAQPPNRPKVLAYHPEVQTPRDFTAASEFWLNEEFAIHKNGKVQPRGRVSLVGRLQLGSDRPAEEDNAEIVLLREMRTQEAISTIMKTRKRLNLTQLETELVQILRNQFIPSRKLMKEQIEWMIDREHLKRDPSDMNVFIYQA</sequence>
<dbReference type="InterPro" id="IPR019559">
    <property type="entry name" value="Cullin_neddylation_domain"/>
</dbReference>
<evidence type="ECO:0000256" key="3">
    <source>
        <dbReference type="ARBA" id="ARBA00022499"/>
    </source>
</evidence>
<accession>A0A7R8WBE0</accession>
<comment type="similarity">
    <text evidence="2 7 8">Belongs to the cullin family.</text>
</comment>
<reference evidence="10" key="1">
    <citation type="submission" date="2020-11" db="EMBL/GenBank/DDBJ databases">
        <authorList>
            <person name="Tran Van P."/>
        </authorList>
    </citation>
    <scope>NUCLEOTIDE SEQUENCE</scope>
</reference>
<dbReference type="PROSITE" id="PS50069">
    <property type="entry name" value="CULLIN_2"/>
    <property type="match status" value="1"/>
</dbReference>
<dbReference type="InterPro" id="IPR036390">
    <property type="entry name" value="WH_DNA-bd_sf"/>
</dbReference>
<dbReference type="SUPFAM" id="SSF46785">
    <property type="entry name" value="Winged helix' DNA-binding domain"/>
    <property type="match status" value="1"/>
</dbReference>
<dbReference type="GO" id="GO:0031625">
    <property type="term" value="F:ubiquitin protein ligase binding"/>
    <property type="evidence" value="ECO:0007669"/>
    <property type="project" value="InterPro"/>
</dbReference>
<dbReference type="InterPro" id="IPR036317">
    <property type="entry name" value="Cullin_homology_sf"/>
</dbReference>
<keyword evidence="5" id="KW-0832">Ubl conjugation</keyword>
<dbReference type="SMART" id="SM00182">
    <property type="entry name" value="CULLIN"/>
    <property type="match status" value="1"/>
</dbReference>
<evidence type="ECO:0000256" key="2">
    <source>
        <dbReference type="ARBA" id="ARBA00006019"/>
    </source>
</evidence>
<dbReference type="Gene3D" id="3.30.230.130">
    <property type="entry name" value="Cullin, Chain C, Domain 2"/>
    <property type="match status" value="1"/>
</dbReference>
<keyword evidence="4" id="KW-0833">Ubl conjugation pathway</keyword>
<dbReference type="SUPFAM" id="SSF75632">
    <property type="entry name" value="Cullin homology domain"/>
    <property type="match status" value="1"/>
</dbReference>
<dbReference type="InterPro" id="IPR016159">
    <property type="entry name" value="Cullin_repeat-like_dom_sf"/>
</dbReference>
<proteinExistence type="inferred from homology"/>
<dbReference type="InterPro" id="IPR045093">
    <property type="entry name" value="Cullin"/>
</dbReference>
<dbReference type="OrthoDB" id="27073at2759"/>
<evidence type="ECO:0000256" key="5">
    <source>
        <dbReference type="ARBA" id="ARBA00022843"/>
    </source>
</evidence>
<evidence type="ECO:0000256" key="4">
    <source>
        <dbReference type="ARBA" id="ARBA00022786"/>
    </source>
</evidence>
<dbReference type="EMBL" id="OB660642">
    <property type="protein sequence ID" value="CAD7225714.1"/>
    <property type="molecule type" value="Genomic_DNA"/>
</dbReference>
<dbReference type="FunFam" id="3.30.230.130:FF:000004">
    <property type="entry name" value="Cullin 5"/>
    <property type="match status" value="1"/>
</dbReference>
<dbReference type="Gene3D" id="1.20.1310.10">
    <property type="entry name" value="Cullin Repeats"/>
    <property type="match status" value="4"/>
</dbReference>
<dbReference type="Pfam" id="PF10557">
    <property type="entry name" value="Cullin_Nedd8"/>
    <property type="match status" value="1"/>
</dbReference>
<evidence type="ECO:0000256" key="7">
    <source>
        <dbReference type="PROSITE-ProRule" id="PRU00330"/>
    </source>
</evidence>
<dbReference type="SMART" id="SM00884">
    <property type="entry name" value="Cullin_Nedd8"/>
    <property type="match status" value="1"/>
</dbReference>
<dbReference type="FunFam" id="1.20.1310.10:FF:000009">
    <property type="entry name" value="Cullin 5"/>
    <property type="match status" value="1"/>
</dbReference>
<dbReference type="Pfam" id="PF26557">
    <property type="entry name" value="Cullin_AB"/>
    <property type="match status" value="1"/>
</dbReference>
<dbReference type="InterPro" id="IPR001373">
    <property type="entry name" value="Cullin_N"/>
</dbReference>
<dbReference type="Pfam" id="PF00888">
    <property type="entry name" value="Cullin"/>
    <property type="match status" value="1"/>
</dbReference>
<keyword evidence="3" id="KW-1017">Isopeptide bond</keyword>
<dbReference type="InterPro" id="IPR016158">
    <property type="entry name" value="Cullin_homology"/>
</dbReference>
<feature type="domain" description="Cullin family profile" evidence="9">
    <location>
        <begin position="413"/>
        <end position="650"/>
    </location>
</feature>
<dbReference type="InterPro" id="IPR059120">
    <property type="entry name" value="Cullin-like_AB"/>
</dbReference>
<organism evidence="10">
    <name type="scientific">Cyprideis torosa</name>
    <dbReference type="NCBI Taxonomy" id="163714"/>
    <lineage>
        <taxon>Eukaryota</taxon>
        <taxon>Metazoa</taxon>
        <taxon>Ecdysozoa</taxon>
        <taxon>Arthropoda</taxon>
        <taxon>Crustacea</taxon>
        <taxon>Oligostraca</taxon>
        <taxon>Ostracoda</taxon>
        <taxon>Podocopa</taxon>
        <taxon>Podocopida</taxon>
        <taxon>Cytherocopina</taxon>
        <taxon>Cytheroidea</taxon>
        <taxon>Cytherideidae</taxon>
        <taxon>Cyprideis</taxon>
    </lineage>
</organism>
<evidence type="ECO:0000256" key="1">
    <source>
        <dbReference type="ARBA" id="ARBA00004906"/>
    </source>
</evidence>
<dbReference type="FunFam" id="1.20.1310.10:FF:000014">
    <property type="entry name" value="Cullin 5"/>
    <property type="match status" value="1"/>
</dbReference>
<evidence type="ECO:0000313" key="10">
    <source>
        <dbReference type="EMBL" id="CAD7225714.1"/>
    </source>
</evidence>
<evidence type="ECO:0000256" key="6">
    <source>
        <dbReference type="ARBA" id="ARBA00040451"/>
    </source>
</evidence>
<evidence type="ECO:0000256" key="8">
    <source>
        <dbReference type="RuleBase" id="RU003829"/>
    </source>
</evidence>
<dbReference type="InterPro" id="IPR036388">
    <property type="entry name" value="WH-like_DNA-bd_sf"/>
</dbReference>
<dbReference type="GO" id="GO:0006511">
    <property type="term" value="P:ubiquitin-dependent protein catabolic process"/>
    <property type="evidence" value="ECO:0007669"/>
    <property type="project" value="InterPro"/>
</dbReference>
<protein>
    <recommendedName>
        <fullName evidence="6">Cullin-5</fullName>
    </recommendedName>
</protein>
<dbReference type="AlphaFoldDB" id="A0A7R8WBE0"/>
<name>A0A7R8WBE0_9CRUS</name>
<evidence type="ECO:0000259" key="9">
    <source>
        <dbReference type="PROSITE" id="PS50069"/>
    </source>
</evidence>
<gene>
    <name evidence="10" type="ORF">CTOB1V02_LOCUS3646</name>
</gene>
<dbReference type="PANTHER" id="PTHR11932">
    <property type="entry name" value="CULLIN"/>
    <property type="match status" value="1"/>
</dbReference>
<dbReference type="SUPFAM" id="SSF74788">
    <property type="entry name" value="Cullin repeat-like"/>
    <property type="match status" value="1"/>
</dbReference>
<dbReference type="Gene3D" id="1.10.10.10">
    <property type="entry name" value="Winged helix-like DNA-binding domain superfamily/Winged helix DNA-binding domain"/>
    <property type="match status" value="1"/>
</dbReference>
<comment type="pathway">
    <text evidence="1">Protein modification; protein ubiquitination.</text>
</comment>